<dbReference type="PROSITE" id="PS00061">
    <property type="entry name" value="ADH_SHORT"/>
    <property type="match status" value="1"/>
</dbReference>
<name>A0A7W6BH90_9SPHN</name>
<accession>A0A7W6BH90</accession>
<comment type="similarity">
    <text evidence="1">Belongs to the short-chain dehydrogenases/reductases (SDR) family.</text>
</comment>
<dbReference type="AlphaFoldDB" id="A0A7W6BH90"/>
<organism evidence="4 5">
    <name type="scientific">Sphingobium jiangsuense</name>
    <dbReference type="NCBI Taxonomy" id="870476"/>
    <lineage>
        <taxon>Bacteria</taxon>
        <taxon>Pseudomonadati</taxon>
        <taxon>Pseudomonadota</taxon>
        <taxon>Alphaproteobacteria</taxon>
        <taxon>Sphingomonadales</taxon>
        <taxon>Sphingomonadaceae</taxon>
        <taxon>Sphingobium</taxon>
    </lineage>
</organism>
<evidence type="ECO:0000256" key="3">
    <source>
        <dbReference type="ARBA" id="ARBA00051383"/>
    </source>
</evidence>
<reference evidence="4 5" key="1">
    <citation type="submission" date="2020-08" db="EMBL/GenBank/DDBJ databases">
        <title>Genomic Encyclopedia of Type Strains, Phase IV (KMG-IV): sequencing the most valuable type-strain genomes for metagenomic binning, comparative biology and taxonomic classification.</title>
        <authorList>
            <person name="Goeker M."/>
        </authorList>
    </citation>
    <scope>NUCLEOTIDE SEQUENCE [LARGE SCALE GENOMIC DNA]</scope>
    <source>
        <strain evidence="4 5">DSM 26189</strain>
    </source>
</reference>
<dbReference type="PRINTS" id="PR00081">
    <property type="entry name" value="GDHRDH"/>
</dbReference>
<evidence type="ECO:0000313" key="5">
    <source>
        <dbReference type="Proteomes" id="UP000571950"/>
    </source>
</evidence>
<comment type="catalytic activity">
    <reaction evidence="3">
        <text>2,5-dichlorocyclohexa-2,5-dien-1,4-diol + NAD(+) = 2,5-dichlorohydroquinone + NADH + H(+)</text>
        <dbReference type="Rhea" id="RHEA:15741"/>
        <dbReference type="ChEBI" id="CHEBI:15378"/>
        <dbReference type="ChEBI" id="CHEBI:27545"/>
        <dbReference type="ChEBI" id="CHEBI:28975"/>
        <dbReference type="ChEBI" id="CHEBI:57540"/>
        <dbReference type="ChEBI" id="CHEBI:57945"/>
    </reaction>
</comment>
<dbReference type="InterPro" id="IPR036291">
    <property type="entry name" value="NAD(P)-bd_dom_sf"/>
</dbReference>
<dbReference type="GO" id="GO:0016491">
    <property type="term" value="F:oxidoreductase activity"/>
    <property type="evidence" value="ECO:0007669"/>
    <property type="project" value="UniProtKB-KW"/>
</dbReference>
<keyword evidence="2" id="KW-0560">Oxidoreductase</keyword>
<dbReference type="SUPFAM" id="SSF51735">
    <property type="entry name" value="NAD(P)-binding Rossmann-fold domains"/>
    <property type="match status" value="1"/>
</dbReference>
<dbReference type="PRINTS" id="PR00080">
    <property type="entry name" value="SDRFAMILY"/>
</dbReference>
<evidence type="ECO:0000313" key="4">
    <source>
        <dbReference type="EMBL" id="MBB3926868.1"/>
    </source>
</evidence>
<dbReference type="Gene3D" id="3.40.50.720">
    <property type="entry name" value="NAD(P)-binding Rossmann-like Domain"/>
    <property type="match status" value="1"/>
</dbReference>
<dbReference type="CDD" id="cd05233">
    <property type="entry name" value="SDR_c"/>
    <property type="match status" value="1"/>
</dbReference>
<dbReference type="EMBL" id="JACIDT010000008">
    <property type="protein sequence ID" value="MBB3926868.1"/>
    <property type="molecule type" value="Genomic_DNA"/>
</dbReference>
<dbReference type="PANTHER" id="PTHR24321">
    <property type="entry name" value="DEHYDROGENASES, SHORT CHAIN"/>
    <property type="match status" value="1"/>
</dbReference>
<comment type="caution">
    <text evidence="4">The sequence shown here is derived from an EMBL/GenBank/DDBJ whole genome shotgun (WGS) entry which is preliminary data.</text>
</comment>
<dbReference type="PANTHER" id="PTHR24321:SF14">
    <property type="entry name" value="SHORT-CHAIN TYPE DEHYDROGENASE_REDUCTASE BLR2146-RELATED"/>
    <property type="match status" value="1"/>
</dbReference>
<sequence>MGRYENRVAVVTGAGRIGGIGEAIARRVTEEGGRVAVLDLCRENPDVPRESFGSFASLEEVAASLGRYGEAGIAIRCDVTDEQEVETALAEAAERLGGIDVLFANAGGGTGAGPVDQTPVSDLDRAAWDYTVELSLTSVFLCAKHAIGHLRGRRGSAIVSTTSISAYHGVAGLSAYSAAKYGVTSLTRDLALELAADGIRVNAFAPGITLTPYVRQRYEAVARQNPGTTPEQMMTRFVTDRIPLGRVAQPSEMASVAAFLGSDDASFMTGQTLFVDGGMRV</sequence>
<dbReference type="FunFam" id="3.40.50.720:FF:000084">
    <property type="entry name" value="Short-chain dehydrogenase reductase"/>
    <property type="match status" value="1"/>
</dbReference>
<dbReference type="InterPro" id="IPR002347">
    <property type="entry name" value="SDR_fam"/>
</dbReference>
<protein>
    <submittedName>
        <fullName evidence="4">NAD(P)-dependent dehydrogenase (Short-subunit alcohol dehydrogenase family)</fullName>
    </submittedName>
</protein>
<proteinExistence type="inferred from homology"/>
<gene>
    <name evidence="4" type="ORF">GGR43_002591</name>
</gene>
<keyword evidence="5" id="KW-1185">Reference proteome</keyword>
<dbReference type="InterPro" id="IPR020904">
    <property type="entry name" value="Sc_DH/Rdtase_CS"/>
</dbReference>
<dbReference type="Proteomes" id="UP000571950">
    <property type="component" value="Unassembled WGS sequence"/>
</dbReference>
<dbReference type="RefSeq" id="WP_188072365.1">
    <property type="nucleotide sequence ID" value="NZ_BSPS01000003.1"/>
</dbReference>
<dbReference type="Pfam" id="PF13561">
    <property type="entry name" value="adh_short_C2"/>
    <property type="match status" value="1"/>
</dbReference>
<evidence type="ECO:0000256" key="1">
    <source>
        <dbReference type="ARBA" id="ARBA00006484"/>
    </source>
</evidence>
<evidence type="ECO:0000256" key="2">
    <source>
        <dbReference type="ARBA" id="ARBA00023002"/>
    </source>
</evidence>